<dbReference type="HAMAP" id="MF_01150">
    <property type="entry name" value="TorD"/>
    <property type="match status" value="1"/>
</dbReference>
<evidence type="ECO:0000256" key="1">
    <source>
        <dbReference type="ARBA" id="ARBA00022490"/>
    </source>
</evidence>
<gene>
    <name evidence="3 4" type="primary">torD</name>
    <name evidence="4" type="ORF">PTQ27_07675</name>
</gene>
<comment type="subcellular location">
    <subcellularLocation>
        <location evidence="3">Cytoplasm</location>
    </subcellularLocation>
</comment>
<dbReference type="Gene3D" id="1.20.1280.20">
    <property type="entry name" value="HscB, C-terminal domain"/>
    <property type="match status" value="1"/>
</dbReference>
<dbReference type="EMBL" id="JAQSJE010000007">
    <property type="protein sequence ID" value="MDD0824339.1"/>
    <property type="molecule type" value="Genomic_DNA"/>
</dbReference>
<dbReference type="NCBIfam" id="NF003442">
    <property type="entry name" value="PRK04976.1"/>
    <property type="match status" value="1"/>
</dbReference>
<dbReference type="Gene3D" id="1.20.120.1820">
    <property type="match status" value="1"/>
</dbReference>
<comment type="caution">
    <text evidence="4">The sequence shown here is derived from an EMBL/GenBank/DDBJ whole genome shotgun (WGS) entry which is preliminary data.</text>
</comment>
<dbReference type="RefSeq" id="WP_273749094.1">
    <property type="nucleotide sequence ID" value="NZ_JAQSJE010000007.1"/>
</dbReference>
<organism evidence="4 5">
    <name type="scientific">Mannheimia cairinae</name>
    <dbReference type="NCBI Taxonomy" id="3025936"/>
    <lineage>
        <taxon>Bacteria</taxon>
        <taxon>Pseudomonadati</taxon>
        <taxon>Pseudomonadota</taxon>
        <taxon>Gammaproteobacteria</taxon>
        <taxon>Pasteurellales</taxon>
        <taxon>Pasteurellaceae</taxon>
        <taxon>Mannheimia</taxon>
    </lineage>
</organism>
<sequence length="196" mass="22938">MIVLEKDEKLLILNWLRNLLARELSDEQLQTLQAVEFSQFFAFLVEIGFEKQSSALQQELQKIALFQHPRLELAADFTQCFLLEGKVSALPYASAYLDEQSLKQNLAKMDHYLERFQLQINRQTNEPSDHLVVYLEVLIKLIEQNNATEAKAFIQQQQLLTWLPQFAKKTEKTNIRTHFYPILVRLLISVLQNKCT</sequence>
<keyword evidence="5" id="KW-1185">Reference proteome</keyword>
<dbReference type="InterPro" id="IPR050289">
    <property type="entry name" value="TorD/DmsD_chaperones"/>
</dbReference>
<evidence type="ECO:0000313" key="5">
    <source>
        <dbReference type="Proteomes" id="UP001221909"/>
    </source>
</evidence>
<proteinExistence type="inferred from homology"/>
<protein>
    <recommendedName>
        <fullName evidence="3">Chaperone protein TorD</fullName>
    </recommendedName>
</protein>
<dbReference type="InterPro" id="IPR036386">
    <property type="entry name" value="HscB_C_sf"/>
</dbReference>
<evidence type="ECO:0000256" key="3">
    <source>
        <dbReference type="HAMAP-Rule" id="MF_01150"/>
    </source>
</evidence>
<dbReference type="SUPFAM" id="SSF89155">
    <property type="entry name" value="TorD-like"/>
    <property type="match status" value="1"/>
</dbReference>
<name>A0ABT5MQ82_9PAST</name>
<dbReference type="PANTHER" id="PTHR34227:SF11">
    <property type="entry name" value="CHAPERONE PROTEIN TORD"/>
    <property type="match status" value="1"/>
</dbReference>
<evidence type="ECO:0000313" key="4">
    <source>
        <dbReference type="EMBL" id="MDD0824339.1"/>
    </source>
</evidence>
<dbReference type="Pfam" id="PF02613">
    <property type="entry name" value="Nitrate_red_del"/>
    <property type="match status" value="1"/>
</dbReference>
<evidence type="ECO:0000256" key="2">
    <source>
        <dbReference type="ARBA" id="ARBA00023186"/>
    </source>
</evidence>
<dbReference type="Proteomes" id="UP001221909">
    <property type="component" value="Unassembled WGS sequence"/>
</dbReference>
<keyword evidence="1 3" id="KW-0963">Cytoplasm</keyword>
<comment type="function">
    <text evidence="3">Involved in the biogenesis of TorA. Acts on TorA before the insertion of the molybdenum cofactor and, as a result, probably favors a conformation of the apoenzyme that is competent for acquiring the cofactor.</text>
</comment>
<reference evidence="4 5" key="1">
    <citation type="submission" date="2023-02" db="EMBL/GenBank/DDBJ databases">
        <title>Mannheimia cairiniae sp. nov., a novel species of Mannheimia obtained from moscovy ducks (Cairina moschata) and reclassification of Mannheimia ovis as heterotypic synonym of Mannheimia pernigra.</title>
        <authorList>
            <person name="Christensen H."/>
        </authorList>
    </citation>
    <scope>NUCLEOTIDE SEQUENCE [LARGE SCALE GENOMIC DNA]</scope>
    <source>
        <strain evidence="4 5">AT1</strain>
    </source>
</reference>
<keyword evidence="2 3" id="KW-0143">Chaperone</keyword>
<accession>A0ABT5MQ82</accession>
<comment type="similarity">
    <text evidence="3">Belongs to the TorD/DmsD family. TorD subfamily.</text>
</comment>
<dbReference type="PANTHER" id="PTHR34227">
    <property type="entry name" value="CHAPERONE PROTEIN YCDY"/>
    <property type="match status" value="1"/>
</dbReference>
<dbReference type="InterPro" id="IPR036411">
    <property type="entry name" value="TorD-like_sf"/>
</dbReference>
<dbReference type="InterPro" id="IPR020945">
    <property type="entry name" value="DMSO/NO3_reduct_chaperone"/>
</dbReference>
<dbReference type="InterPro" id="IPR023069">
    <property type="entry name" value="Chaperone_TorD"/>
</dbReference>